<dbReference type="HAMAP" id="MF_01008">
    <property type="entry name" value="MraZ"/>
    <property type="match status" value="1"/>
</dbReference>
<dbReference type="Proteomes" id="UP000285794">
    <property type="component" value="Unassembled WGS sequence"/>
</dbReference>
<keyword evidence="3" id="KW-0677">Repeat</keyword>
<reference evidence="9 10" key="1">
    <citation type="submission" date="2018-07" db="EMBL/GenBank/DDBJ databases">
        <title>Draft genome sequence of Ancylomarina sp. M1P.</title>
        <authorList>
            <person name="Yadav S."/>
            <person name="Villanueva L."/>
            <person name="Damste J.S.S."/>
        </authorList>
    </citation>
    <scope>NUCLEOTIDE SEQUENCE [LARGE SCALE GENOMIC DNA]</scope>
    <source>
        <strain evidence="9 10">M1P</strain>
    </source>
</reference>
<keyword evidence="5 7" id="KW-0238">DNA-binding</keyword>
<dbReference type="InterPro" id="IPR007159">
    <property type="entry name" value="SpoVT-AbrB_dom"/>
</dbReference>
<dbReference type="GO" id="GO:2000143">
    <property type="term" value="P:negative regulation of DNA-templated transcription initiation"/>
    <property type="evidence" value="ECO:0007669"/>
    <property type="project" value="TreeGrafter"/>
</dbReference>
<sequence length="152" mass="17355">MLTFIGDYPCKLDAKGRVLLPSAFRKLLAASSEDGFVMRKNLYEDCLDLYPSSEWNRQLAMIRSQLNPFNRKHAKFLREFYRGTAEIQIDGNGRILIPKKIFADTNLSNGLTLVGQDGKIEIWDTKKYNNSGMNQEEFNQLANDILGDNMAL</sequence>
<feature type="domain" description="SpoVT-AbrB" evidence="8">
    <location>
        <begin position="7"/>
        <end position="54"/>
    </location>
</feature>
<evidence type="ECO:0000256" key="4">
    <source>
        <dbReference type="ARBA" id="ARBA00023015"/>
    </source>
</evidence>
<evidence type="ECO:0000256" key="3">
    <source>
        <dbReference type="ARBA" id="ARBA00022737"/>
    </source>
</evidence>
<gene>
    <name evidence="7" type="primary">mraZ</name>
    <name evidence="9" type="ORF">DWB61_09525</name>
</gene>
<keyword evidence="4 7" id="KW-0805">Transcription regulation</keyword>
<dbReference type="EMBL" id="QQWG01000008">
    <property type="protein sequence ID" value="RRG21511.1"/>
    <property type="molecule type" value="Genomic_DNA"/>
</dbReference>
<evidence type="ECO:0000256" key="5">
    <source>
        <dbReference type="ARBA" id="ARBA00023125"/>
    </source>
</evidence>
<evidence type="ECO:0000256" key="1">
    <source>
        <dbReference type="ARBA" id="ARBA00013860"/>
    </source>
</evidence>
<dbReference type="InterPro" id="IPR003444">
    <property type="entry name" value="MraZ"/>
</dbReference>
<evidence type="ECO:0000256" key="2">
    <source>
        <dbReference type="ARBA" id="ARBA00022490"/>
    </source>
</evidence>
<dbReference type="CDD" id="cd16320">
    <property type="entry name" value="MraZ_N"/>
    <property type="match status" value="1"/>
</dbReference>
<organism evidence="9 10">
    <name type="scientific">Ancylomarina euxinus</name>
    <dbReference type="NCBI Taxonomy" id="2283627"/>
    <lineage>
        <taxon>Bacteria</taxon>
        <taxon>Pseudomonadati</taxon>
        <taxon>Bacteroidota</taxon>
        <taxon>Bacteroidia</taxon>
        <taxon>Marinilabiliales</taxon>
        <taxon>Marinifilaceae</taxon>
        <taxon>Ancylomarina</taxon>
    </lineage>
</organism>
<protein>
    <recommendedName>
        <fullName evidence="1 7">Transcriptional regulator MraZ</fullName>
    </recommendedName>
</protein>
<dbReference type="GO" id="GO:0009295">
    <property type="term" value="C:nucleoid"/>
    <property type="evidence" value="ECO:0007669"/>
    <property type="project" value="UniProtKB-SubCell"/>
</dbReference>
<dbReference type="InterPro" id="IPR038619">
    <property type="entry name" value="MraZ_sf"/>
</dbReference>
<dbReference type="InterPro" id="IPR035644">
    <property type="entry name" value="MraZ_C"/>
</dbReference>
<dbReference type="RefSeq" id="WP_125030664.1">
    <property type="nucleotide sequence ID" value="NZ_JAPXVP010000001.1"/>
</dbReference>
<dbReference type="InterPro" id="IPR020603">
    <property type="entry name" value="MraZ_dom"/>
</dbReference>
<dbReference type="GO" id="GO:0000976">
    <property type="term" value="F:transcription cis-regulatory region binding"/>
    <property type="evidence" value="ECO:0007669"/>
    <property type="project" value="TreeGrafter"/>
</dbReference>
<dbReference type="Pfam" id="PF02381">
    <property type="entry name" value="MraZ"/>
    <property type="match status" value="2"/>
</dbReference>
<feature type="domain" description="SpoVT-AbrB" evidence="8">
    <location>
        <begin position="84"/>
        <end position="127"/>
    </location>
</feature>
<comment type="similarity">
    <text evidence="7">Belongs to the MraZ family.</text>
</comment>
<keyword evidence="2 7" id="KW-0963">Cytoplasm</keyword>
<keyword evidence="10" id="KW-1185">Reference proteome</keyword>
<dbReference type="SUPFAM" id="SSF89447">
    <property type="entry name" value="AbrB/MazE/MraZ-like"/>
    <property type="match status" value="1"/>
</dbReference>
<evidence type="ECO:0000256" key="6">
    <source>
        <dbReference type="ARBA" id="ARBA00023163"/>
    </source>
</evidence>
<dbReference type="AlphaFoldDB" id="A0A425Y0T4"/>
<dbReference type="CDD" id="cd16321">
    <property type="entry name" value="MraZ_C"/>
    <property type="match status" value="1"/>
</dbReference>
<dbReference type="Gene3D" id="3.40.1550.20">
    <property type="entry name" value="Transcriptional regulator MraZ domain"/>
    <property type="match status" value="1"/>
</dbReference>
<proteinExistence type="inferred from homology"/>
<dbReference type="GO" id="GO:0003700">
    <property type="term" value="F:DNA-binding transcription factor activity"/>
    <property type="evidence" value="ECO:0007669"/>
    <property type="project" value="UniProtKB-UniRule"/>
</dbReference>
<dbReference type="PANTHER" id="PTHR34701:SF1">
    <property type="entry name" value="TRANSCRIPTIONAL REGULATOR MRAZ"/>
    <property type="match status" value="1"/>
</dbReference>
<dbReference type="InterPro" id="IPR037914">
    <property type="entry name" value="SpoVT-AbrB_sf"/>
</dbReference>
<dbReference type="GO" id="GO:0005737">
    <property type="term" value="C:cytoplasm"/>
    <property type="evidence" value="ECO:0007669"/>
    <property type="project" value="UniProtKB-UniRule"/>
</dbReference>
<comment type="caution">
    <text evidence="9">The sequence shown here is derived from an EMBL/GenBank/DDBJ whole genome shotgun (WGS) entry which is preliminary data.</text>
</comment>
<evidence type="ECO:0000256" key="7">
    <source>
        <dbReference type="HAMAP-Rule" id="MF_01008"/>
    </source>
</evidence>
<evidence type="ECO:0000313" key="9">
    <source>
        <dbReference type="EMBL" id="RRG21511.1"/>
    </source>
</evidence>
<dbReference type="OrthoDB" id="9807753at2"/>
<dbReference type="InterPro" id="IPR035642">
    <property type="entry name" value="MraZ_N"/>
</dbReference>
<accession>A0A425Y0T4</accession>
<comment type="subunit">
    <text evidence="7">Forms oligomers.</text>
</comment>
<dbReference type="PANTHER" id="PTHR34701">
    <property type="entry name" value="TRANSCRIPTIONAL REGULATOR MRAZ"/>
    <property type="match status" value="1"/>
</dbReference>
<dbReference type="PROSITE" id="PS51740">
    <property type="entry name" value="SPOVT_ABRB"/>
    <property type="match status" value="2"/>
</dbReference>
<name>A0A425Y0T4_9BACT</name>
<evidence type="ECO:0000313" key="10">
    <source>
        <dbReference type="Proteomes" id="UP000285794"/>
    </source>
</evidence>
<evidence type="ECO:0000259" key="8">
    <source>
        <dbReference type="PROSITE" id="PS51740"/>
    </source>
</evidence>
<keyword evidence="6 7" id="KW-0804">Transcription</keyword>
<comment type="subcellular location">
    <subcellularLocation>
        <location evidence="7">Cytoplasm</location>
        <location evidence="7">Nucleoid</location>
    </subcellularLocation>
</comment>